<evidence type="ECO:0000256" key="1">
    <source>
        <dbReference type="SAM" id="Phobius"/>
    </source>
</evidence>
<keyword evidence="4" id="KW-1185">Reference proteome</keyword>
<name>A0A834WDH2_9FABA</name>
<dbReference type="PANTHER" id="PTHR33780">
    <property type="entry name" value="EXPRESSED PROTEIN"/>
    <property type="match status" value="1"/>
</dbReference>
<gene>
    <name evidence="3" type="ORF">G2W53_024012</name>
</gene>
<organism evidence="3 4">
    <name type="scientific">Senna tora</name>
    <dbReference type="NCBI Taxonomy" id="362788"/>
    <lineage>
        <taxon>Eukaryota</taxon>
        <taxon>Viridiplantae</taxon>
        <taxon>Streptophyta</taxon>
        <taxon>Embryophyta</taxon>
        <taxon>Tracheophyta</taxon>
        <taxon>Spermatophyta</taxon>
        <taxon>Magnoliopsida</taxon>
        <taxon>eudicotyledons</taxon>
        <taxon>Gunneridae</taxon>
        <taxon>Pentapetalae</taxon>
        <taxon>rosids</taxon>
        <taxon>fabids</taxon>
        <taxon>Fabales</taxon>
        <taxon>Fabaceae</taxon>
        <taxon>Caesalpinioideae</taxon>
        <taxon>Cassia clade</taxon>
        <taxon>Senna</taxon>
    </lineage>
</organism>
<evidence type="ECO:0000313" key="3">
    <source>
        <dbReference type="EMBL" id="KAF7818557.1"/>
    </source>
</evidence>
<keyword evidence="1" id="KW-0472">Membrane</keyword>
<dbReference type="Proteomes" id="UP000634136">
    <property type="component" value="Unassembled WGS sequence"/>
</dbReference>
<dbReference type="InterPro" id="IPR057713">
    <property type="entry name" value="DUF7953"/>
</dbReference>
<dbReference type="OrthoDB" id="2014701at2759"/>
<dbReference type="EMBL" id="JAAIUW010000008">
    <property type="protein sequence ID" value="KAF7818557.1"/>
    <property type="molecule type" value="Genomic_DNA"/>
</dbReference>
<evidence type="ECO:0000259" key="2">
    <source>
        <dbReference type="Pfam" id="PF25829"/>
    </source>
</evidence>
<proteinExistence type="predicted"/>
<dbReference type="Pfam" id="PF25829">
    <property type="entry name" value="DUF7953"/>
    <property type="match status" value="1"/>
</dbReference>
<reference evidence="3" key="1">
    <citation type="submission" date="2020-09" db="EMBL/GenBank/DDBJ databases">
        <title>Genome-Enabled Discovery of Anthraquinone Biosynthesis in Senna tora.</title>
        <authorList>
            <person name="Kang S.-H."/>
            <person name="Pandey R.P."/>
            <person name="Lee C.-M."/>
            <person name="Sim J.-S."/>
            <person name="Jeong J.-T."/>
            <person name="Choi B.-S."/>
            <person name="Jung M."/>
            <person name="Ginzburg D."/>
            <person name="Zhao K."/>
            <person name="Won S.Y."/>
            <person name="Oh T.-J."/>
            <person name="Yu Y."/>
            <person name="Kim N.-H."/>
            <person name="Lee O.R."/>
            <person name="Lee T.-H."/>
            <person name="Bashyal P."/>
            <person name="Kim T.-S."/>
            <person name="Lee W.-H."/>
            <person name="Kawkins C."/>
            <person name="Kim C.-K."/>
            <person name="Kim J.S."/>
            <person name="Ahn B.O."/>
            <person name="Rhee S.Y."/>
            <person name="Sohng J.K."/>
        </authorList>
    </citation>
    <scope>NUCLEOTIDE SEQUENCE</scope>
    <source>
        <tissue evidence="3">Leaf</tissue>
    </source>
</reference>
<feature type="transmembrane region" description="Helical" evidence="1">
    <location>
        <begin position="393"/>
        <end position="417"/>
    </location>
</feature>
<accession>A0A834WDH2</accession>
<evidence type="ECO:0000313" key="4">
    <source>
        <dbReference type="Proteomes" id="UP000634136"/>
    </source>
</evidence>
<comment type="caution">
    <text evidence="3">The sequence shown here is derived from an EMBL/GenBank/DDBJ whole genome shotgun (WGS) entry which is preliminary data.</text>
</comment>
<sequence>MVIEIEIEMSGDFGINVKIERILIDIIAGGIVLTDDQHTLGVAAILDRASDPNRIPPHDLREVATILTLGRQTLERIEIEPLVLNVPIIHGVRRRPVQLLPPEHVLPVRPARVHHIAVLIPLHRVLPRVARQFLVPLVRRLVEAFPHPVVRRHELLRQQVRMILLITRRRVQSSIPSEHSSRVVYVRVVPRPVRFYGSGLLDGVGADLGVSCFWYIDLGVSCFWYIDLGFPVFGTLTWGFPVFGTLTWGFPVFGLILSADVTLSSIEIFKKHEWLEATPTVYFKCKGENKTILPDVKKTHVSYSFKGEESWQPLTNFTSKKCKRCGFYEKDQIMSDDKFDEWEFCPSDFTSPHGKYFRHKEKEFKATFLCPECLDYDSASSSTSEKHHGNKGMHIAVVVLLCVLVSAILILGVVGAYKYWQKKRREQDQARFLKLFEDGDDLEDELGLGNGI</sequence>
<feature type="domain" description="DUF7953" evidence="2">
    <location>
        <begin position="258"/>
        <end position="371"/>
    </location>
</feature>
<dbReference type="PANTHER" id="PTHR33780:SF3">
    <property type="entry name" value="EXPRESSED PROTEIN"/>
    <property type="match status" value="1"/>
</dbReference>
<keyword evidence="1" id="KW-1133">Transmembrane helix</keyword>
<keyword evidence="1 3" id="KW-0812">Transmembrane</keyword>
<dbReference type="AlphaFoldDB" id="A0A834WDH2"/>
<protein>
    <submittedName>
        <fullName evidence="3">Putative transmembrane protein</fullName>
    </submittedName>
</protein>